<gene>
    <name evidence="1" type="ORF">FSW04_17670</name>
</gene>
<organism evidence="1 2">
    <name type="scientific">Baekduia soli</name>
    <dbReference type="NCBI Taxonomy" id="496014"/>
    <lineage>
        <taxon>Bacteria</taxon>
        <taxon>Bacillati</taxon>
        <taxon>Actinomycetota</taxon>
        <taxon>Thermoleophilia</taxon>
        <taxon>Solirubrobacterales</taxon>
        <taxon>Baekduiaceae</taxon>
        <taxon>Baekduia</taxon>
    </lineage>
</organism>
<sequence length="198" mass="20582">MSDNLSSIRGLQASPAFGLQIAAKLEAIAALAVDAFGQAQHGASLLKSVANHAAGMPDDHPAVYTLFSCSSNERGQYAPGPDEVKALSLLAGDPPFGIPPENVVVELALLAGGNVSEQARDALQQAQTDAGLARVEIDRLTAVVAETQPLRDELDGVRAELAATAQELTSVREQLEFVRAGWAAQVKPPAKKPVKAAA</sequence>
<accession>A0A5B8U8F1</accession>
<evidence type="ECO:0000313" key="2">
    <source>
        <dbReference type="Proteomes" id="UP000321805"/>
    </source>
</evidence>
<keyword evidence="2" id="KW-1185">Reference proteome</keyword>
<dbReference type="EMBL" id="CP042430">
    <property type="protein sequence ID" value="QEC49227.1"/>
    <property type="molecule type" value="Genomic_DNA"/>
</dbReference>
<proteinExistence type="predicted"/>
<dbReference type="AlphaFoldDB" id="A0A5B8U8F1"/>
<dbReference type="Proteomes" id="UP000321805">
    <property type="component" value="Chromosome"/>
</dbReference>
<name>A0A5B8U8F1_9ACTN</name>
<evidence type="ECO:0000313" key="1">
    <source>
        <dbReference type="EMBL" id="QEC49227.1"/>
    </source>
</evidence>
<dbReference type="RefSeq" id="WP_146921590.1">
    <property type="nucleotide sequence ID" value="NZ_CP042430.1"/>
</dbReference>
<protein>
    <submittedName>
        <fullName evidence="1">Uncharacterized protein</fullName>
    </submittedName>
</protein>
<dbReference type="KEGG" id="bsol:FSW04_17670"/>
<dbReference type="OrthoDB" id="9813184at2"/>
<reference evidence="1 2" key="1">
    <citation type="journal article" date="2018" name="J. Microbiol.">
        <title>Baekduia soli gen. nov., sp. nov., a novel bacterium isolated from the soil of Baekdu Mountain and proposal of a novel family name, Baekduiaceae fam. nov.</title>
        <authorList>
            <person name="An D.S."/>
            <person name="Siddiqi M.Z."/>
            <person name="Kim K.H."/>
            <person name="Yu H.S."/>
            <person name="Im W.T."/>
        </authorList>
    </citation>
    <scope>NUCLEOTIDE SEQUENCE [LARGE SCALE GENOMIC DNA]</scope>
    <source>
        <strain evidence="1 2">BR7-21</strain>
    </source>
</reference>